<dbReference type="InterPro" id="IPR038408">
    <property type="entry name" value="GNK2_sf"/>
</dbReference>
<dbReference type="SMART" id="SM00220">
    <property type="entry name" value="S_TKc"/>
    <property type="match status" value="1"/>
</dbReference>
<accession>A0AAV8U707</accession>
<dbReference type="AlphaFoldDB" id="A0AAV8U707"/>
<dbReference type="EC" id="2.7.11.1" evidence="1"/>
<keyword evidence="2" id="KW-0723">Serine/threonine-protein kinase</keyword>
<evidence type="ECO:0000256" key="10">
    <source>
        <dbReference type="SAM" id="MobiDB-lite"/>
    </source>
</evidence>
<sequence length="413" mass="45909">MAQQPMVWPFAGGPWKNNVCSSCLSQASSSAVSCLPAEEARVLNTGCFLRYSSNPFANDSSLETKDETVCYVLYINGMAAFCLVAIGLGVYLGRLVHIKRHCSTKPEGTSSYATLEAATENFNQVHRLRRGGFGEVYKGTLPDGREIAIKRLLIGSGRRIEKICSEMEIISKAQHKNLVHSLGCCFTNSDSFLIRKRRKNSIGKLKKLLIIIGTAEGLEYLHNDCQFRIIHRDIKASNIVLDLKLRPKISDFGPAKFCSSLESHTDTAIAGTIGYMAPKYIAKGRLTEKVDVYSFGILVLEIVTGIENTKFQYTWKHFQSKAAQEIVDKSIVVEHMEEVERVVQIGLLCTQESPSSRPTMAEVVQMLRKNELELPRPTSPPFTGMNMELRSLSSDGQGYSMAGFSETQNSRDK</sequence>
<keyword evidence="7" id="KW-0675">Receptor</keyword>
<feature type="transmembrane region" description="Helical" evidence="11">
    <location>
        <begin position="71"/>
        <end position="92"/>
    </location>
</feature>
<dbReference type="GO" id="GO:0005524">
    <property type="term" value="F:ATP binding"/>
    <property type="evidence" value="ECO:0007669"/>
    <property type="project" value="UniProtKB-KW"/>
</dbReference>
<keyword evidence="11" id="KW-0812">Transmembrane</keyword>
<dbReference type="Gene3D" id="3.30.430.20">
    <property type="entry name" value="Gnk2 domain, C-X8-C-X2-C motif"/>
    <property type="match status" value="1"/>
</dbReference>
<evidence type="ECO:0000313" key="13">
    <source>
        <dbReference type="EMBL" id="KAJ8775127.1"/>
    </source>
</evidence>
<organism evidence="13 14">
    <name type="scientific">Erythroxylum novogranatense</name>
    <dbReference type="NCBI Taxonomy" id="1862640"/>
    <lineage>
        <taxon>Eukaryota</taxon>
        <taxon>Viridiplantae</taxon>
        <taxon>Streptophyta</taxon>
        <taxon>Embryophyta</taxon>
        <taxon>Tracheophyta</taxon>
        <taxon>Spermatophyta</taxon>
        <taxon>Magnoliopsida</taxon>
        <taxon>eudicotyledons</taxon>
        <taxon>Gunneridae</taxon>
        <taxon>Pentapetalae</taxon>
        <taxon>rosids</taxon>
        <taxon>fabids</taxon>
        <taxon>Malpighiales</taxon>
        <taxon>Erythroxylaceae</taxon>
        <taxon>Erythroxylum</taxon>
    </lineage>
</organism>
<evidence type="ECO:0000256" key="8">
    <source>
        <dbReference type="ARBA" id="ARBA00047899"/>
    </source>
</evidence>
<keyword evidence="11" id="KW-1133">Transmembrane helix</keyword>
<dbReference type="EMBL" id="JAIWQS010000001">
    <property type="protein sequence ID" value="KAJ8775127.1"/>
    <property type="molecule type" value="Genomic_DNA"/>
</dbReference>
<dbReference type="Gene3D" id="1.10.510.10">
    <property type="entry name" value="Transferase(Phosphotransferase) domain 1"/>
    <property type="match status" value="1"/>
</dbReference>
<dbReference type="PROSITE" id="PS00108">
    <property type="entry name" value="PROTEIN_KINASE_ST"/>
    <property type="match status" value="1"/>
</dbReference>
<dbReference type="InterPro" id="IPR000719">
    <property type="entry name" value="Prot_kinase_dom"/>
</dbReference>
<dbReference type="Pfam" id="PF07714">
    <property type="entry name" value="PK_Tyr_Ser-Thr"/>
    <property type="match status" value="1"/>
</dbReference>
<dbReference type="PROSITE" id="PS50011">
    <property type="entry name" value="PROTEIN_KINASE_DOM"/>
    <property type="match status" value="1"/>
</dbReference>
<comment type="caution">
    <text evidence="13">The sequence shown here is derived from an EMBL/GenBank/DDBJ whole genome shotgun (WGS) entry which is preliminary data.</text>
</comment>
<dbReference type="Gene3D" id="3.30.200.20">
    <property type="entry name" value="Phosphorylase Kinase, domain 1"/>
    <property type="match status" value="1"/>
</dbReference>
<comment type="catalytic activity">
    <reaction evidence="8">
        <text>L-threonyl-[protein] + ATP = O-phospho-L-threonyl-[protein] + ADP + H(+)</text>
        <dbReference type="Rhea" id="RHEA:46608"/>
        <dbReference type="Rhea" id="RHEA-COMP:11060"/>
        <dbReference type="Rhea" id="RHEA-COMP:11605"/>
        <dbReference type="ChEBI" id="CHEBI:15378"/>
        <dbReference type="ChEBI" id="CHEBI:30013"/>
        <dbReference type="ChEBI" id="CHEBI:30616"/>
        <dbReference type="ChEBI" id="CHEBI:61977"/>
        <dbReference type="ChEBI" id="CHEBI:456216"/>
        <dbReference type="EC" id="2.7.11.1"/>
    </reaction>
</comment>
<name>A0AAV8U707_9ROSI</name>
<dbReference type="InterPro" id="IPR008271">
    <property type="entry name" value="Ser/Thr_kinase_AS"/>
</dbReference>
<feature type="domain" description="Protein kinase" evidence="12">
    <location>
        <begin position="122"/>
        <end position="383"/>
    </location>
</feature>
<dbReference type="InterPro" id="IPR011009">
    <property type="entry name" value="Kinase-like_dom_sf"/>
</dbReference>
<evidence type="ECO:0000256" key="7">
    <source>
        <dbReference type="ARBA" id="ARBA00023170"/>
    </source>
</evidence>
<evidence type="ECO:0000313" key="14">
    <source>
        <dbReference type="Proteomes" id="UP001159364"/>
    </source>
</evidence>
<evidence type="ECO:0000256" key="4">
    <source>
        <dbReference type="ARBA" id="ARBA00022741"/>
    </source>
</evidence>
<evidence type="ECO:0000259" key="12">
    <source>
        <dbReference type="PROSITE" id="PS50011"/>
    </source>
</evidence>
<reference evidence="13 14" key="1">
    <citation type="submission" date="2021-09" db="EMBL/GenBank/DDBJ databases">
        <title>Genomic insights and catalytic innovation underlie evolution of tropane alkaloids biosynthesis.</title>
        <authorList>
            <person name="Wang Y.-J."/>
            <person name="Tian T."/>
            <person name="Huang J.-P."/>
            <person name="Huang S.-X."/>
        </authorList>
    </citation>
    <scope>NUCLEOTIDE SEQUENCE [LARGE SCALE GENOMIC DNA]</scope>
    <source>
        <strain evidence="13">KIB-2018</strain>
        <tissue evidence="13">Leaf</tissue>
    </source>
</reference>
<keyword evidence="14" id="KW-1185">Reference proteome</keyword>
<dbReference type="FunFam" id="1.10.510.10:FF:001023">
    <property type="entry name" value="Os07g0541700 protein"/>
    <property type="match status" value="1"/>
</dbReference>
<dbReference type="SUPFAM" id="SSF56112">
    <property type="entry name" value="Protein kinase-like (PK-like)"/>
    <property type="match status" value="1"/>
</dbReference>
<dbReference type="PANTHER" id="PTHR47973">
    <property type="entry name" value="CYSTEINE-RICH RECEPTOR-LIKE PROTEIN KINASE 3"/>
    <property type="match status" value="1"/>
</dbReference>
<evidence type="ECO:0000256" key="11">
    <source>
        <dbReference type="SAM" id="Phobius"/>
    </source>
</evidence>
<evidence type="ECO:0000256" key="1">
    <source>
        <dbReference type="ARBA" id="ARBA00012513"/>
    </source>
</evidence>
<evidence type="ECO:0000256" key="9">
    <source>
        <dbReference type="ARBA" id="ARBA00048679"/>
    </source>
</evidence>
<evidence type="ECO:0000256" key="6">
    <source>
        <dbReference type="ARBA" id="ARBA00022840"/>
    </source>
</evidence>
<evidence type="ECO:0000256" key="3">
    <source>
        <dbReference type="ARBA" id="ARBA00022679"/>
    </source>
</evidence>
<feature type="region of interest" description="Disordered" evidence="10">
    <location>
        <begin position="374"/>
        <end position="413"/>
    </location>
</feature>
<evidence type="ECO:0000256" key="2">
    <source>
        <dbReference type="ARBA" id="ARBA00022527"/>
    </source>
</evidence>
<keyword evidence="4" id="KW-0547">Nucleotide-binding</keyword>
<proteinExistence type="predicted"/>
<dbReference type="InterPro" id="IPR001245">
    <property type="entry name" value="Ser-Thr/Tyr_kinase_cat_dom"/>
</dbReference>
<dbReference type="Proteomes" id="UP001159364">
    <property type="component" value="Linkage Group LG01"/>
</dbReference>
<protein>
    <recommendedName>
        <fullName evidence="1">non-specific serine/threonine protein kinase</fullName>
        <ecNumber evidence="1">2.7.11.1</ecNumber>
    </recommendedName>
</protein>
<dbReference type="InterPro" id="IPR052059">
    <property type="entry name" value="CR_Ser/Thr_kinase"/>
</dbReference>
<keyword evidence="6" id="KW-0067">ATP-binding</keyword>
<keyword evidence="5" id="KW-0418">Kinase</keyword>
<comment type="catalytic activity">
    <reaction evidence="9">
        <text>L-seryl-[protein] + ATP = O-phospho-L-seryl-[protein] + ADP + H(+)</text>
        <dbReference type="Rhea" id="RHEA:17989"/>
        <dbReference type="Rhea" id="RHEA-COMP:9863"/>
        <dbReference type="Rhea" id="RHEA-COMP:11604"/>
        <dbReference type="ChEBI" id="CHEBI:15378"/>
        <dbReference type="ChEBI" id="CHEBI:29999"/>
        <dbReference type="ChEBI" id="CHEBI:30616"/>
        <dbReference type="ChEBI" id="CHEBI:83421"/>
        <dbReference type="ChEBI" id="CHEBI:456216"/>
        <dbReference type="EC" id="2.7.11.1"/>
    </reaction>
</comment>
<keyword evidence="3" id="KW-0808">Transferase</keyword>
<gene>
    <name evidence="13" type="ORF">K2173_020131</name>
</gene>
<dbReference type="GO" id="GO:0004674">
    <property type="term" value="F:protein serine/threonine kinase activity"/>
    <property type="evidence" value="ECO:0007669"/>
    <property type="project" value="UniProtKB-KW"/>
</dbReference>
<keyword evidence="11" id="KW-0472">Membrane</keyword>
<evidence type="ECO:0000256" key="5">
    <source>
        <dbReference type="ARBA" id="ARBA00022777"/>
    </source>
</evidence>